<dbReference type="PROSITE" id="PS51005">
    <property type="entry name" value="NAC"/>
    <property type="match status" value="1"/>
</dbReference>
<evidence type="ECO:0000313" key="7">
    <source>
        <dbReference type="EMBL" id="KAF0932394.1"/>
    </source>
</evidence>
<name>A0A6G1F6A3_9ORYZ</name>
<evidence type="ECO:0000256" key="4">
    <source>
        <dbReference type="ARBA" id="ARBA00023242"/>
    </source>
</evidence>
<feature type="region of interest" description="Disordered" evidence="5">
    <location>
        <begin position="188"/>
        <end position="217"/>
    </location>
</feature>
<evidence type="ECO:0000313" key="8">
    <source>
        <dbReference type="Proteomes" id="UP000479710"/>
    </source>
</evidence>
<dbReference type="OrthoDB" id="603238at2759"/>
<dbReference type="Proteomes" id="UP000479710">
    <property type="component" value="Unassembled WGS sequence"/>
</dbReference>
<evidence type="ECO:0000256" key="1">
    <source>
        <dbReference type="ARBA" id="ARBA00023015"/>
    </source>
</evidence>
<keyword evidence="3" id="KW-0804">Transcription</keyword>
<evidence type="ECO:0000256" key="3">
    <source>
        <dbReference type="ARBA" id="ARBA00023163"/>
    </source>
</evidence>
<dbReference type="InterPro" id="IPR036093">
    <property type="entry name" value="NAC_dom_sf"/>
</dbReference>
<dbReference type="GO" id="GO:0003677">
    <property type="term" value="F:DNA binding"/>
    <property type="evidence" value="ECO:0007669"/>
    <property type="project" value="UniProtKB-KW"/>
</dbReference>
<dbReference type="PANTHER" id="PTHR31719:SF107">
    <property type="entry name" value="OS02G0285900 PROTEIN"/>
    <property type="match status" value="1"/>
</dbReference>
<organism evidence="7 8">
    <name type="scientific">Oryza meyeriana var. granulata</name>
    <dbReference type="NCBI Taxonomy" id="110450"/>
    <lineage>
        <taxon>Eukaryota</taxon>
        <taxon>Viridiplantae</taxon>
        <taxon>Streptophyta</taxon>
        <taxon>Embryophyta</taxon>
        <taxon>Tracheophyta</taxon>
        <taxon>Spermatophyta</taxon>
        <taxon>Magnoliopsida</taxon>
        <taxon>Liliopsida</taxon>
        <taxon>Poales</taxon>
        <taxon>Poaceae</taxon>
        <taxon>BOP clade</taxon>
        <taxon>Oryzoideae</taxon>
        <taxon>Oryzeae</taxon>
        <taxon>Oryzinae</taxon>
        <taxon>Oryza</taxon>
        <taxon>Oryza meyeriana</taxon>
    </lineage>
</organism>
<evidence type="ECO:0000256" key="2">
    <source>
        <dbReference type="ARBA" id="ARBA00023125"/>
    </source>
</evidence>
<comment type="caution">
    <text evidence="7">The sequence shown here is derived from an EMBL/GenBank/DDBJ whole genome shotgun (WGS) entry which is preliminary data.</text>
</comment>
<dbReference type="SUPFAM" id="SSF101941">
    <property type="entry name" value="NAC domain"/>
    <property type="match status" value="1"/>
</dbReference>
<dbReference type="AlphaFoldDB" id="A0A6G1F6A3"/>
<evidence type="ECO:0000259" key="6">
    <source>
        <dbReference type="PROSITE" id="PS51005"/>
    </source>
</evidence>
<dbReference type="GO" id="GO:0006355">
    <property type="term" value="P:regulation of DNA-templated transcription"/>
    <property type="evidence" value="ECO:0007669"/>
    <property type="project" value="InterPro"/>
</dbReference>
<keyword evidence="2" id="KW-0238">DNA-binding</keyword>
<dbReference type="InterPro" id="IPR003441">
    <property type="entry name" value="NAC-dom"/>
</dbReference>
<feature type="domain" description="NAC" evidence="6">
    <location>
        <begin position="9"/>
        <end position="155"/>
    </location>
</feature>
<keyword evidence="1" id="KW-0805">Transcription regulation</keyword>
<accession>A0A6G1F6A3</accession>
<gene>
    <name evidence="7" type="ORF">E2562_010311</name>
</gene>
<evidence type="ECO:0000256" key="5">
    <source>
        <dbReference type="SAM" id="MobiDB-lite"/>
    </source>
</evidence>
<proteinExistence type="predicted"/>
<dbReference type="Gene3D" id="2.170.150.80">
    <property type="entry name" value="NAC domain"/>
    <property type="match status" value="1"/>
</dbReference>
<reference evidence="7 8" key="1">
    <citation type="submission" date="2019-11" db="EMBL/GenBank/DDBJ databases">
        <title>Whole genome sequence of Oryza granulata.</title>
        <authorList>
            <person name="Li W."/>
        </authorList>
    </citation>
    <scope>NUCLEOTIDE SEQUENCE [LARGE SCALE GENOMIC DNA]</scope>
    <source>
        <strain evidence="8">cv. Menghai</strain>
        <tissue evidence="7">Leaf</tissue>
    </source>
</reference>
<keyword evidence="8" id="KW-1185">Reference proteome</keyword>
<dbReference type="PANTHER" id="PTHR31719">
    <property type="entry name" value="NAC TRANSCRIPTION FACTOR 56"/>
    <property type="match status" value="1"/>
</dbReference>
<sequence>MAAADSQGLSPGFKFEPSDEILVQLFLLPYLRDGELPLSGLVFLDDPRSLPPWMLLDRHNRGDEDDAYFIGPAEGEGRQVRSVAGGGRWVKQRTEAKGKAVLGDETFRWEKFSLNFHRDDRRSGSTGWVMHEYVVVPPPGSAIAASYRASHIAFTGHGQNRKRVPDGYVVDPPYADTHEDQEQFLPAKEQSNQDQEQFLPAKEQSNQDQEYASTDQSNQQFLPALEQSNQQFLPAAEQSNQQFLPAAEQSNQLILPELEQSNQEYAYSEQNQCYIVPEQESNQEEYAYDQQGYFPLPLPGQSNQEFSCNQQYFTSWQEPLATSQQFLDLEQLLPEGLVGGVTISPEYGDFMDVMHMQEIIAELLGNPDCSEGGRVQPPCAYYDQPQCLLPEQGQGC</sequence>
<dbReference type="EMBL" id="SPHZ02000001">
    <property type="protein sequence ID" value="KAF0932394.1"/>
    <property type="molecule type" value="Genomic_DNA"/>
</dbReference>
<dbReference type="Pfam" id="PF02365">
    <property type="entry name" value="NAM"/>
    <property type="match status" value="1"/>
</dbReference>
<feature type="compositionally biased region" description="Polar residues" evidence="5">
    <location>
        <begin position="203"/>
        <end position="217"/>
    </location>
</feature>
<protein>
    <recommendedName>
        <fullName evidence="6">NAC domain-containing protein</fullName>
    </recommendedName>
</protein>
<keyword evidence="4" id="KW-0539">Nucleus</keyword>